<dbReference type="Proteomes" id="UP000236447">
    <property type="component" value="Chromosome"/>
</dbReference>
<accession>A0A2I7LZ87</accession>
<dbReference type="Gene3D" id="3.40.30.10">
    <property type="entry name" value="Glutaredoxin"/>
    <property type="match status" value="1"/>
</dbReference>
<reference evidence="3 6" key="3">
    <citation type="journal article" date="2017" name="Int. J. Syst. Evol. Microbiol.">
        <title>Adaptation of Surface-Associated Bacteria to the Open Ocean: A Genomically Distinct Subpopulation of Phaeobacter gallaeciensis Colonizes Pacific Mesozooplankton.</title>
        <authorList>
            <person name="Freese H.M."/>
            <person name="Methner A."/>
            <person name="Overmann J."/>
        </authorList>
    </citation>
    <scope>NUCLEOTIDE SEQUENCE [LARGE SCALE GENOMIC DNA]</scope>
    <source>
        <strain evidence="3 6">P66</strain>
    </source>
</reference>
<evidence type="ECO:0008006" key="7">
    <source>
        <dbReference type="Google" id="ProtNLM"/>
    </source>
</evidence>
<feature type="region of interest" description="Disordered" evidence="1">
    <location>
        <begin position="135"/>
        <end position="155"/>
    </location>
</feature>
<evidence type="ECO:0000313" key="6">
    <source>
        <dbReference type="Proteomes" id="UP000236536"/>
    </source>
</evidence>
<proteinExistence type="predicted"/>
<dbReference type="SUPFAM" id="SSF52833">
    <property type="entry name" value="Thioredoxin-like"/>
    <property type="match status" value="1"/>
</dbReference>
<evidence type="ECO:0000313" key="5">
    <source>
        <dbReference type="Proteomes" id="UP000236447"/>
    </source>
</evidence>
<protein>
    <recommendedName>
        <fullName evidence="7">Regulatory protein SoxS</fullName>
    </recommendedName>
</protein>
<keyword evidence="6" id="KW-1185">Reference proteome</keyword>
<gene>
    <name evidence="4" type="primary">soxS</name>
    <name evidence="3" type="ORF">PhaeoP66_02113</name>
    <name evidence="4" type="ORF">PhaeoP88_01300</name>
</gene>
<organism evidence="4 5">
    <name type="scientific">Phaeobacter inhibens</name>
    <dbReference type="NCBI Taxonomy" id="221822"/>
    <lineage>
        <taxon>Bacteria</taxon>
        <taxon>Pseudomonadati</taxon>
        <taxon>Pseudomonadota</taxon>
        <taxon>Alphaproteobacteria</taxon>
        <taxon>Rhodobacterales</taxon>
        <taxon>Roseobacteraceae</taxon>
        <taxon>Phaeobacter</taxon>
    </lineage>
</organism>
<name>A0A2I7LZ87_9RHOB</name>
<feature type="signal peptide" evidence="2">
    <location>
        <begin position="1"/>
        <end position="39"/>
    </location>
</feature>
<dbReference type="RefSeq" id="WP_102874451.1">
    <property type="nucleotide sequence ID" value="NZ_CP010599.1"/>
</dbReference>
<dbReference type="EMBL" id="CP010705">
    <property type="protein sequence ID" value="AUQ94888.1"/>
    <property type="molecule type" value="Genomic_DNA"/>
</dbReference>
<reference evidence="4 5" key="1">
    <citation type="journal article" date="2017" name="Front. Microbiol.">
        <title>Phaeobacter piscinae sp. nov., a species of the Roseobacter group and potential aquaculture probiont.</title>
        <authorList>
            <person name="Sonnenschein E.C."/>
            <person name="Phippen C.B.W."/>
            <person name="Nielsen K.F."/>
            <person name="Mateiu R.V."/>
            <person name="Melchiorsen J."/>
            <person name="Gram L."/>
            <person name="Overmann J."/>
            <person name="Freese H.M."/>
        </authorList>
    </citation>
    <scope>NUCLEOTIDE SEQUENCE [LARGE SCALE GENOMIC DNA]</scope>
    <source>
        <strain evidence="4 5">P88</strain>
    </source>
</reference>
<feature type="compositionally biased region" description="Polar residues" evidence="1">
    <location>
        <begin position="137"/>
        <end position="155"/>
    </location>
</feature>
<dbReference type="EMBL" id="CP010725">
    <property type="protein sequence ID" value="AUQ98681.1"/>
    <property type="molecule type" value="Genomic_DNA"/>
</dbReference>
<sequence length="155" mass="16743" precursor="true">MAFTPLISLLHRIRRAASAPLAALALLATTGISAETADAAELVMVEQPGCAWCARWDAEIAPIYPKTAEGRFAPLRRADLRAMPEDLTLSRRVTFTPTFLIVEDGHEMARLEGYPGEDFFWPLITGLLQEHAGFVPTGSSHSAPDQTTAPLATNG</sequence>
<evidence type="ECO:0000256" key="2">
    <source>
        <dbReference type="SAM" id="SignalP"/>
    </source>
</evidence>
<keyword evidence="2" id="KW-0732">Signal</keyword>
<dbReference type="AlphaFoldDB" id="A0A2I7LZ87"/>
<reference evidence="5 6" key="2">
    <citation type="journal article" date="2017" name="Genome Biol. Evol.">
        <title>Trajectories and Drivers of Genome Evolution in Surface-Associated Marine Phaeobacter.</title>
        <authorList>
            <person name="Freese H.M."/>
            <person name="Sikorski J."/>
            <person name="Bunk B."/>
            <person name="Scheuner C."/>
            <person name="Meier-Kolthoff J.P."/>
            <person name="Sproer C."/>
            <person name="Gram L."/>
            <person name="Overmann J."/>
        </authorList>
    </citation>
    <scope>NUCLEOTIDE SEQUENCE [LARGE SCALE GENOMIC DNA]</scope>
    <source>
        <strain evidence="3 6">P66</strain>
        <strain evidence="4 5">P88</strain>
    </source>
</reference>
<evidence type="ECO:0000313" key="3">
    <source>
        <dbReference type="EMBL" id="AUQ94888.1"/>
    </source>
</evidence>
<dbReference type="Proteomes" id="UP000236536">
    <property type="component" value="Chromosome"/>
</dbReference>
<evidence type="ECO:0000313" key="4">
    <source>
        <dbReference type="EMBL" id="AUQ98681.1"/>
    </source>
</evidence>
<dbReference type="InterPro" id="IPR036249">
    <property type="entry name" value="Thioredoxin-like_sf"/>
</dbReference>
<feature type="chain" id="PRO_5014331605" description="Regulatory protein SoxS" evidence="2">
    <location>
        <begin position="40"/>
        <end position="155"/>
    </location>
</feature>
<evidence type="ECO:0000256" key="1">
    <source>
        <dbReference type="SAM" id="MobiDB-lite"/>
    </source>
</evidence>